<sequence length="164" mass="19101">MPQLKNLCMLQSRKEASILMSDAQNKFQLLLYCLKTQPPKKPKRTYLPLSLSFDDLQRRTSKHRRIVDGVKTTLNKQNMAFSAYDLAKIPFIDAEPPTTSSIERPFRWRHKRFSLNERPKTVYSLNMDLLQAPAPSTKSPRHRSVPEIRKDLLISVSKAFFQKI</sequence>
<dbReference type="Proteomes" id="UP000046393">
    <property type="component" value="Unplaced"/>
</dbReference>
<dbReference type="AlphaFoldDB" id="A0A0N5AEK3"/>
<organism evidence="1 2">
    <name type="scientific">Syphacia muris</name>
    <dbReference type="NCBI Taxonomy" id="451379"/>
    <lineage>
        <taxon>Eukaryota</taxon>
        <taxon>Metazoa</taxon>
        <taxon>Ecdysozoa</taxon>
        <taxon>Nematoda</taxon>
        <taxon>Chromadorea</taxon>
        <taxon>Rhabditida</taxon>
        <taxon>Spirurina</taxon>
        <taxon>Oxyuridomorpha</taxon>
        <taxon>Oxyuroidea</taxon>
        <taxon>Oxyuridae</taxon>
        <taxon>Syphacia</taxon>
    </lineage>
</organism>
<protein>
    <submittedName>
        <fullName evidence="2">Uncharacterized protein</fullName>
    </submittedName>
</protein>
<evidence type="ECO:0000313" key="2">
    <source>
        <dbReference type="WBParaSite" id="SMUV_0000266501-mRNA-1"/>
    </source>
</evidence>
<accession>A0A0N5AEK3</accession>
<keyword evidence="1" id="KW-1185">Reference proteome</keyword>
<proteinExistence type="predicted"/>
<dbReference type="WBParaSite" id="SMUV_0000266501-mRNA-1">
    <property type="protein sequence ID" value="SMUV_0000266501-mRNA-1"/>
    <property type="gene ID" value="SMUV_0000266501"/>
</dbReference>
<evidence type="ECO:0000313" key="1">
    <source>
        <dbReference type="Proteomes" id="UP000046393"/>
    </source>
</evidence>
<reference evidence="2" key="1">
    <citation type="submission" date="2017-02" db="UniProtKB">
        <authorList>
            <consortium name="WormBaseParasite"/>
        </authorList>
    </citation>
    <scope>IDENTIFICATION</scope>
</reference>
<name>A0A0N5AEK3_9BILA</name>